<dbReference type="AlphaFoldDB" id="K2RA31"/>
<feature type="chain" id="PRO_5003863609" evidence="1">
    <location>
        <begin position="20"/>
        <end position="306"/>
    </location>
</feature>
<dbReference type="Proteomes" id="UP000007129">
    <property type="component" value="Unassembled WGS sequence"/>
</dbReference>
<reference evidence="2 3" key="1">
    <citation type="journal article" date="2012" name="BMC Genomics">
        <title>Tools to kill: Genome of one of the most destructive plant pathogenic fungi Macrophomina phaseolina.</title>
        <authorList>
            <person name="Islam M.S."/>
            <person name="Haque M.S."/>
            <person name="Islam M.M."/>
            <person name="Emdad E.M."/>
            <person name="Halim A."/>
            <person name="Hossen Q.M.M."/>
            <person name="Hossain M.Z."/>
            <person name="Ahmed B."/>
            <person name="Rahim S."/>
            <person name="Rahman M.S."/>
            <person name="Alam M.M."/>
            <person name="Hou S."/>
            <person name="Wan X."/>
            <person name="Saito J.A."/>
            <person name="Alam M."/>
        </authorList>
    </citation>
    <scope>NUCLEOTIDE SEQUENCE [LARGE SCALE GENOMIC DNA]</scope>
    <source>
        <strain evidence="2 3">MS6</strain>
    </source>
</reference>
<dbReference type="PANTHER" id="PTHR42060">
    <property type="entry name" value="NHL REPEAT-CONTAINING PROTEIN-RELATED"/>
    <property type="match status" value="1"/>
</dbReference>
<dbReference type="VEuPathDB" id="FungiDB:MPH_13239"/>
<dbReference type="OrthoDB" id="9977941at2759"/>
<name>K2RA31_MACPH</name>
<dbReference type="STRING" id="1126212.K2RA31"/>
<dbReference type="eggNOG" id="ENOG502S00D">
    <property type="taxonomic scope" value="Eukaryota"/>
</dbReference>
<proteinExistence type="predicted"/>
<comment type="caution">
    <text evidence="2">The sequence shown here is derived from an EMBL/GenBank/DDBJ whole genome shotgun (WGS) entry which is preliminary data.</text>
</comment>
<evidence type="ECO:0000256" key="1">
    <source>
        <dbReference type="SAM" id="SignalP"/>
    </source>
</evidence>
<dbReference type="InParanoid" id="K2RA31"/>
<protein>
    <submittedName>
        <fullName evidence="2">Six-bladed beta-propeller TolB-like protein</fullName>
    </submittedName>
</protein>
<dbReference type="Gene3D" id="2.120.10.30">
    <property type="entry name" value="TolB, C-terminal domain"/>
    <property type="match status" value="1"/>
</dbReference>
<accession>K2RA31</accession>
<sequence length="306" mass="32062">MILTFIFLSTIWFISSVEASATVRDRTTSILRQFANGTSVENIAVRENGNLLVTLLYQAEVLELSHHPKTDSRLVHYFNGSTRVNGISELSPDVFAVSANHDTVWTLDLTAGTPKVSQVVTIANASFLNGVTTLDGSAGTVLVADSGVGIVWLVDTTTGEYKAAHQDVTMAAATAPSSSMALGVNGARYKDGVLYYTNTGKQLFCRVRIDPVTGGAIGPYEVIAEGLSLDDLVPMEDAAFVAGSSVGVLKIFFNGTQEVVVSASNSTDIAGATAVAFGRTPEDSDRLYVTTSGGGLGGGKVVAIEI</sequence>
<dbReference type="InterPro" id="IPR052998">
    <property type="entry name" value="Hetero-Diels-Alderase-like"/>
</dbReference>
<keyword evidence="1" id="KW-0732">Signal</keyword>
<dbReference type="InterPro" id="IPR011042">
    <property type="entry name" value="6-blade_b-propeller_TolB-like"/>
</dbReference>
<feature type="signal peptide" evidence="1">
    <location>
        <begin position="1"/>
        <end position="19"/>
    </location>
</feature>
<dbReference type="HOGENOM" id="CLU_052989_1_0_1"/>
<organism evidence="2 3">
    <name type="scientific">Macrophomina phaseolina (strain MS6)</name>
    <name type="common">Charcoal rot fungus</name>
    <dbReference type="NCBI Taxonomy" id="1126212"/>
    <lineage>
        <taxon>Eukaryota</taxon>
        <taxon>Fungi</taxon>
        <taxon>Dikarya</taxon>
        <taxon>Ascomycota</taxon>
        <taxon>Pezizomycotina</taxon>
        <taxon>Dothideomycetes</taxon>
        <taxon>Dothideomycetes incertae sedis</taxon>
        <taxon>Botryosphaeriales</taxon>
        <taxon>Botryosphaeriaceae</taxon>
        <taxon>Macrophomina</taxon>
    </lineage>
</organism>
<dbReference type="EMBL" id="AHHD01000570">
    <property type="protein sequence ID" value="EKG09717.1"/>
    <property type="molecule type" value="Genomic_DNA"/>
</dbReference>
<dbReference type="SUPFAM" id="SSF63829">
    <property type="entry name" value="Calcium-dependent phosphotriesterase"/>
    <property type="match status" value="1"/>
</dbReference>
<dbReference type="PANTHER" id="PTHR42060:SF1">
    <property type="entry name" value="NHL REPEAT-CONTAINING PROTEIN"/>
    <property type="match status" value="1"/>
</dbReference>
<gene>
    <name evidence="2" type="ORF">MPH_13239</name>
</gene>
<evidence type="ECO:0000313" key="3">
    <source>
        <dbReference type="Proteomes" id="UP000007129"/>
    </source>
</evidence>
<evidence type="ECO:0000313" key="2">
    <source>
        <dbReference type="EMBL" id="EKG09717.1"/>
    </source>
</evidence>